<feature type="compositionally biased region" description="Low complexity" evidence="7">
    <location>
        <begin position="430"/>
        <end position="441"/>
    </location>
</feature>
<dbReference type="InterPro" id="IPR008984">
    <property type="entry name" value="SMAD_FHA_dom_sf"/>
</dbReference>
<dbReference type="EMBL" id="JAACNH010000008">
    <property type="protein sequence ID" value="KAG8435501.1"/>
    <property type="molecule type" value="Genomic_DNA"/>
</dbReference>
<dbReference type="InterPro" id="IPR012568">
    <property type="entry name" value="KI67R"/>
</dbReference>
<organism evidence="9 10">
    <name type="scientific">Hymenochirus boettgeri</name>
    <name type="common">Congo dwarf clawed frog</name>
    <dbReference type="NCBI Taxonomy" id="247094"/>
    <lineage>
        <taxon>Eukaryota</taxon>
        <taxon>Metazoa</taxon>
        <taxon>Chordata</taxon>
        <taxon>Craniata</taxon>
        <taxon>Vertebrata</taxon>
        <taxon>Euteleostomi</taxon>
        <taxon>Amphibia</taxon>
        <taxon>Batrachia</taxon>
        <taxon>Anura</taxon>
        <taxon>Pipoidea</taxon>
        <taxon>Pipidae</taxon>
        <taxon>Pipinae</taxon>
        <taxon>Hymenochirus</taxon>
    </lineage>
</organism>
<feature type="region of interest" description="Disordered" evidence="7">
    <location>
        <begin position="1715"/>
        <end position="1743"/>
    </location>
</feature>
<feature type="region of interest" description="Disordered" evidence="7">
    <location>
        <begin position="1226"/>
        <end position="1428"/>
    </location>
</feature>
<keyword evidence="2" id="KW-1017">Isopeptide bond</keyword>
<feature type="compositionally biased region" description="Polar residues" evidence="7">
    <location>
        <begin position="1486"/>
        <end position="1500"/>
    </location>
</feature>
<feature type="compositionally biased region" description="Polar residues" evidence="7">
    <location>
        <begin position="308"/>
        <end position="318"/>
    </location>
</feature>
<keyword evidence="4" id="KW-0832">Ubl conjugation</keyword>
<keyword evidence="5" id="KW-0539">Nucleus</keyword>
<dbReference type="Pfam" id="PF00498">
    <property type="entry name" value="FHA"/>
    <property type="match status" value="1"/>
</dbReference>
<feature type="compositionally biased region" description="Basic residues" evidence="7">
    <location>
        <begin position="319"/>
        <end position="329"/>
    </location>
</feature>
<feature type="compositionally biased region" description="Basic residues" evidence="7">
    <location>
        <begin position="1723"/>
        <end position="1734"/>
    </location>
</feature>
<evidence type="ECO:0000256" key="6">
    <source>
        <dbReference type="ARBA" id="ARBA00023306"/>
    </source>
</evidence>
<protein>
    <recommendedName>
        <fullName evidence="8">FHA domain-containing protein</fullName>
    </recommendedName>
</protein>
<feature type="compositionally biased region" description="Low complexity" evidence="7">
    <location>
        <begin position="1793"/>
        <end position="1803"/>
    </location>
</feature>
<dbReference type="Gene3D" id="2.60.200.20">
    <property type="match status" value="1"/>
</dbReference>
<feature type="region of interest" description="Disordered" evidence="7">
    <location>
        <begin position="178"/>
        <end position="678"/>
    </location>
</feature>
<dbReference type="GO" id="GO:0005634">
    <property type="term" value="C:nucleus"/>
    <property type="evidence" value="ECO:0007669"/>
    <property type="project" value="UniProtKB-SubCell"/>
</dbReference>
<evidence type="ECO:0000256" key="7">
    <source>
        <dbReference type="SAM" id="MobiDB-lite"/>
    </source>
</evidence>
<feature type="compositionally biased region" description="Basic and acidic residues" evidence="7">
    <location>
        <begin position="285"/>
        <end position="305"/>
    </location>
</feature>
<dbReference type="OrthoDB" id="6288785at2759"/>
<dbReference type="PROSITE" id="PS50006">
    <property type="entry name" value="FHA_DOMAIN"/>
    <property type="match status" value="1"/>
</dbReference>
<feature type="compositionally biased region" description="Polar residues" evidence="7">
    <location>
        <begin position="235"/>
        <end position="255"/>
    </location>
</feature>
<feature type="compositionally biased region" description="Polar residues" evidence="7">
    <location>
        <begin position="193"/>
        <end position="222"/>
    </location>
</feature>
<evidence type="ECO:0000256" key="2">
    <source>
        <dbReference type="ARBA" id="ARBA00022499"/>
    </source>
</evidence>
<feature type="region of interest" description="Disordered" evidence="7">
    <location>
        <begin position="105"/>
        <end position="166"/>
    </location>
</feature>
<dbReference type="PANTHER" id="PTHR21603:SF17">
    <property type="entry name" value="PROLIFERATION MARKER PROTEIN KI-67"/>
    <property type="match status" value="1"/>
</dbReference>
<evidence type="ECO:0000256" key="1">
    <source>
        <dbReference type="ARBA" id="ARBA00004123"/>
    </source>
</evidence>
<feature type="compositionally biased region" description="Basic and acidic residues" evidence="7">
    <location>
        <begin position="119"/>
        <end position="131"/>
    </location>
</feature>
<keyword evidence="3" id="KW-0597">Phosphoprotein</keyword>
<dbReference type="SMART" id="SM00240">
    <property type="entry name" value="FHA"/>
    <property type="match status" value="2"/>
</dbReference>
<comment type="subcellular location">
    <subcellularLocation>
        <location evidence="1">Nucleus</location>
    </subcellularLocation>
</comment>
<evidence type="ECO:0000313" key="10">
    <source>
        <dbReference type="Proteomes" id="UP000812440"/>
    </source>
</evidence>
<feature type="compositionally biased region" description="Polar residues" evidence="7">
    <location>
        <begin position="1256"/>
        <end position="1289"/>
    </location>
</feature>
<comment type="caution">
    <text evidence="9">The sequence shown here is derived from an EMBL/GenBank/DDBJ whole genome shotgun (WGS) entry which is preliminary data.</text>
</comment>
<dbReference type="InterPro" id="IPR029334">
    <property type="entry name" value="PP1-bd"/>
</dbReference>
<dbReference type="PANTHER" id="PTHR21603">
    <property type="entry name" value="ANTIGEN KI-67-LIKE PROTEIN"/>
    <property type="match status" value="1"/>
</dbReference>
<evidence type="ECO:0000259" key="8">
    <source>
        <dbReference type="PROSITE" id="PS50006"/>
    </source>
</evidence>
<dbReference type="GO" id="GO:0051983">
    <property type="term" value="P:regulation of chromosome segregation"/>
    <property type="evidence" value="ECO:0007669"/>
    <property type="project" value="TreeGrafter"/>
</dbReference>
<accession>A0A8T2IYI3</accession>
<reference evidence="9" key="1">
    <citation type="thesis" date="2020" institute="ProQuest LLC" country="789 East Eisenhower Parkway, Ann Arbor, MI, USA">
        <title>Comparative Genomics and Chromosome Evolution.</title>
        <authorList>
            <person name="Mudd A.B."/>
        </authorList>
    </citation>
    <scope>NUCLEOTIDE SEQUENCE</scope>
    <source>
        <strain evidence="9">Female2</strain>
        <tissue evidence="9">Blood</tissue>
    </source>
</reference>
<feature type="domain" description="FHA" evidence="8">
    <location>
        <begin position="27"/>
        <end position="77"/>
    </location>
</feature>
<feature type="compositionally biased region" description="Polar residues" evidence="7">
    <location>
        <begin position="270"/>
        <end position="284"/>
    </location>
</feature>
<gene>
    <name evidence="9" type="ORF">GDO86_013439</name>
</gene>
<keyword evidence="6" id="KW-0131">Cell cycle</keyword>
<dbReference type="SUPFAM" id="SSF49879">
    <property type="entry name" value="SMAD/FHA domain"/>
    <property type="match status" value="1"/>
</dbReference>
<feature type="region of interest" description="Disordered" evidence="7">
    <location>
        <begin position="1520"/>
        <end position="1583"/>
    </location>
</feature>
<feature type="compositionally biased region" description="Basic and acidic residues" evidence="7">
    <location>
        <begin position="417"/>
        <end position="426"/>
    </location>
</feature>
<evidence type="ECO:0000256" key="3">
    <source>
        <dbReference type="ARBA" id="ARBA00022553"/>
    </source>
</evidence>
<evidence type="ECO:0000313" key="9">
    <source>
        <dbReference type="EMBL" id="KAG8435501.1"/>
    </source>
</evidence>
<evidence type="ECO:0000256" key="4">
    <source>
        <dbReference type="ARBA" id="ARBA00022843"/>
    </source>
</evidence>
<dbReference type="CDD" id="cd22673">
    <property type="entry name" value="FHA_Ki67"/>
    <property type="match status" value="1"/>
</dbReference>
<evidence type="ECO:0000256" key="5">
    <source>
        <dbReference type="ARBA" id="ARBA00023242"/>
    </source>
</evidence>
<sequence length="1933" mass="210694">MPLFGKIVVIKRNGSDGTHFPLTASTCMFGRKTECDIRIQLPHVSKEHCKVEVRENKEVYVTNLSAVNPTQLNGKDINQPERLHHGDVLTIIDRSFRFEEARLHPARRRSTGENAKSNKWLEDEQSSDKGKASKLTRKSEGNVTKTSNASQSPHRGSSRERKDLSPFSELYEMFKNKVHSGQERAKSPGKLQAKNTTSPVASKKSNGNNPDSPKSPKSQLDATTPAEKALKSPQRGRQSSKNEQENQNDSDSGITRQDGRGKQSPRKSASKQPSENSVGDSKGNQSERRKSREMVRTPVKSDIKVHASNGSLSPQSKKTSPRRTPAKPHLKPEEKAVSKPLAKRRSSELELPEPPSKRKRVSFGGHLSPELFDKRLPPNSPLKRGATPARRSLSISTPYAVMRKSFGGFRHTAIKSPAKETPEKRSPHQKSPSSGKLSLGKATPSKQTPGKASPDKQSLAKFTPAKRSPGKTSPVKCSPGKSSPAKQSPAKFTPAKRSPGKASPAKRSPGKASPAKRSPGKASPAKRSPGKASLPSGPQARPPCKRSPGKASPAKRSPGRPPLPSGHGHKPRLPTVRQEHAAKRSRPKPRLPSGPAKATPAKRSRPKPRLPSGPRPKPACQAVPRPKPLPSGPGQATPAKRSPAKASPAKRSPAKATPAKRSPAKATPAKRKSPLKIAPASFYTKGRFSISRIDTPPEITASVSNIGMQTPKKSRKSALLKKTPVRRSRKLEAFETLRSGEGVAYNFFFSVAKSWADVVRIGVAKSQKKSVKNRNAHKTHGKRKPKPKTPARIMKELTSTGHADSPATILVGRAHTRTVNLTGYVPKVMKNQALKITADQNESLTGLKELFTTPVNGKRRKSGRLEGLSVDSPKSVVVNMSVMQTPEEIGEMVVSPINNSPPSTYKNQYSRDAVSRLLKNPVDLEKDSTESLSGNVTLKPYNNKRKSFGLTGVKRIMRTPKQKGEQVVDPVAIKKMLRTPKVVETLPVTNTKRLSDINNLVGVKRILKTPKQKGQPVEDFAGIGRIMKTPKLKEKPVEDMVGIKRIMSTPKEKGQPVEDMAGIKRIMRSPKVKGQPVEDMVGIKRIMRTPKMKGQPLEDLDGVSQIMSTPTENTRPIEEIFGMKQLIKTPPKKKAHCVTESIQNVSALKVYFHRKYVLGTSLTHAFFLHVLKLHTSIKRAVIQLHPPLGKAVTKCLSESGRRLSGPFLNQSTKTFSSEAVEVLGGKIVRRGRPSKNQASSSSSIEGTEKSPKRLGTSVQFSNEQNPEVNSQKSPLEKTITLSSEIVQTVSKKRGRPSRNSLSGSLDAVNPGAVKSPERNSSPALLTHKQNPEETPEEQNDSLENSLELSKVRKTGRGRKKGEEAKPLADVEVITATVEESAEKETNKLSASKTSTRSARPRIQTPEKSLAVASKKTRGRQPKTAGQENAIQLQEKIVVGKLQTELQEENSFANVESLSVRRGTRARGNNANSSLEIVTVEDALSAQNTHVHEQTPGSQSAKIRRGRKKLDTVSAAVESIKDSGKTDAVVPKAKDIKGKRSTRAKGGPQVEEPGSGIDADLKGKKSRVDSTEQPLPESGTVSAEENVVKVRSSRVKSVQWHPLLTVKENSEMVANDNVTNTSVPGIKRGIKSRQAIKESTVTVKRSRQEKSVETGSVTIQEVTEIDSLPLVDKPIGTPKTKRGRRQANMQLEKIAIPELLEGEIKTGGAEIVSSDLGMEVKSKAPNRKNTSKQNKKSLSDSIQSDTSIQLIDPVEDHITQKRGRRATRMDITNVVKNSEAAENVIPTKTRGKASSQTTLQTQSSNLPFEPPSKTVDQATILIESSEMANGSSRSKRGLKRKAGVVDFSDVLSKTEPSPAAVKKGTRGSTRQKSEKDIVNEKPMNAEVSPAKRLKKETTPNGKQKVGKPKAVVSRKENVKAIEAVKTRPSLRSRK</sequence>
<dbReference type="GO" id="GO:0007088">
    <property type="term" value="P:regulation of mitotic nuclear division"/>
    <property type="evidence" value="ECO:0007669"/>
    <property type="project" value="TreeGrafter"/>
</dbReference>
<dbReference type="GO" id="GO:0005694">
    <property type="term" value="C:chromosome"/>
    <property type="evidence" value="ECO:0007669"/>
    <property type="project" value="TreeGrafter"/>
</dbReference>
<dbReference type="InterPro" id="IPR000253">
    <property type="entry name" value="FHA_dom"/>
</dbReference>
<feature type="region of interest" description="Disordered" evidence="7">
    <location>
        <begin position="768"/>
        <end position="789"/>
    </location>
</feature>
<dbReference type="SMART" id="SM01295">
    <property type="entry name" value="K167R"/>
    <property type="match status" value="1"/>
</dbReference>
<feature type="region of interest" description="Disordered" evidence="7">
    <location>
        <begin position="1848"/>
        <end position="1913"/>
    </location>
</feature>
<keyword evidence="10" id="KW-1185">Reference proteome</keyword>
<feature type="compositionally biased region" description="Basic and acidic residues" evidence="7">
    <location>
        <begin position="1558"/>
        <end position="1569"/>
    </location>
</feature>
<feature type="compositionally biased region" description="Polar residues" evidence="7">
    <location>
        <begin position="1387"/>
        <end position="1397"/>
    </location>
</feature>
<dbReference type="Proteomes" id="UP000812440">
    <property type="component" value="Chromosome 7"/>
</dbReference>
<feature type="region of interest" description="Disordered" evidence="7">
    <location>
        <begin position="1486"/>
        <end position="1507"/>
    </location>
</feature>
<feature type="compositionally biased region" description="Polar residues" evidence="7">
    <location>
        <begin position="141"/>
        <end position="155"/>
    </location>
</feature>
<name>A0A8T2IYI3_9PIPI</name>
<proteinExistence type="predicted"/>
<feature type="region of interest" description="Disordered" evidence="7">
    <location>
        <begin position="1787"/>
        <end position="1811"/>
    </location>
</feature>
<feature type="compositionally biased region" description="Low complexity" evidence="7">
    <location>
        <begin position="636"/>
        <end position="661"/>
    </location>
</feature>
<dbReference type="Pfam" id="PF15276">
    <property type="entry name" value="PP1_bind"/>
    <property type="match status" value="1"/>
</dbReference>